<dbReference type="InterPro" id="IPR015410">
    <property type="entry name" value="DUF1985"/>
</dbReference>
<dbReference type="PANTHER" id="PTHR48449:SF1">
    <property type="entry name" value="DUF1985 DOMAIN-CONTAINING PROTEIN"/>
    <property type="match status" value="1"/>
</dbReference>
<feature type="domain" description="DUF1985" evidence="2">
    <location>
        <begin position="87"/>
        <end position="224"/>
    </location>
</feature>
<keyword evidence="4" id="KW-1185">Reference proteome</keyword>
<reference evidence="3" key="1">
    <citation type="submission" date="2020-03" db="EMBL/GenBank/DDBJ databases">
        <title>A high-quality chromosome-level genome assembly of a woody plant with both climbing and erect habits, Rhamnella rubrinervis.</title>
        <authorList>
            <person name="Lu Z."/>
            <person name="Yang Y."/>
            <person name="Zhu X."/>
            <person name="Sun Y."/>
        </authorList>
    </citation>
    <scope>NUCLEOTIDE SEQUENCE</scope>
    <source>
        <strain evidence="3">BYM</strain>
        <tissue evidence="3">Leaf</tissue>
    </source>
</reference>
<sequence>MKCRMLEDVPNASNPERVTKLRKYIIETNSQDDSVKLTNYGNFSNAIDVIHRKLGDDGVQAFKGTCFGHFLDVKSMTFCSAIVHSFLVRVLESDDPDVLEFNFRGIGARFDRNAFNLVTGLKFSQFPSLVETRDLLDTLWDKYFGVHGTLEQKEFMTKFERYPFDETDVEDNVKVCMFYLLETVLLAGDKRKLVCRDHFKIIQSPELRERYSWGSLSYDVTIKSLRSAYPVHNGLHLTAQEKKEACIISFFRSIAYRSYDGPPSVVEDVDDTTVDPTSEQVQSDRRTPRATASTTHAPHPATEPYATSEDVARLENKLDDLNRKVQLIIQHLGIEV</sequence>
<protein>
    <recommendedName>
        <fullName evidence="2">DUF1985 domain-containing protein</fullName>
    </recommendedName>
</protein>
<dbReference type="Pfam" id="PF09331">
    <property type="entry name" value="DUF1985"/>
    <property type="match status" value="1"/>
</dbReference>
<gene>
    <name evidence="3" type="ORF">FNV43_RR05368</name>
</gene>
<organism evidence="3 4">
    <name type="scientific">Rhamnella rubrinervis</name>
    <dbReference type="NCBI Taxonomy" id="2594499"/>
    <lineage>
        <taxon>Eukaryota</taxon>
        <taxon>Viridiplantae</taxon>
        <taxon>Streptophyta</taxon>
        <taxon>Embryophyta</taxon>
        <taxon>Tracheophyta</taxon>
        <taxon>Spermatophyta</taxon>
        <taxon>Magnoliopsida</taxon>
        <taxon>eudicotyledons</taxon>
        <taxon>Gunneridae</taxon>
        <taxon>Pentapetalae</taxon>
        <taxon>rosids</taxon>
        <taxon>fabids</taxon>
        <taxon>Rosales</taxon>
        <taxon>Rhamnaceae</taxon>
        <taxon>rhamnoid group</taxon>
        <taxon>Rhamneae</taxon>
        <taxon>Rhamnella</taxon>
    </lineage>
</organism>
<dbReference type="EMBL" id="VOIH02000002">
    <property type="protein sequence ID" value="KAF3454920.1"/>
    <property type="molecule type" value="Genomic_DNA"/>
</dbReference>
<evidence type="ECO:0000259" key="2">
    <source>
        <dbReference type="Pfam" id="PF09331"/>
    </source>
</evidence>
<dbReference type="OrthoDB" id="1930729at2759"/>
<accession>A0A8K0HNL8</accession>
<comment type="caution">
    <text evidence="3">The sequence shown here is derived from an EMBL/GenBank/DDBJ whole genome shotgun (WGS) entry which is preliminary data.</text>
</comment>
<name>A0A8K0HNL8_9ROSA</name>
<dbReference type="PANTHER" id="PTHR48449">
    <property type="entry name" value="DUF1985 DOMAIN-CONTAINING PROTEIN"/>
    <property type="match status" value="1"/>
</dbReference>
<evidence type="ECO:0000256" key="1">
    <source>
        <dbReference type="SAM" id="MobiDB-lite"/>
    </source>
</evidence>
<evidence type="ECO:0000313" key="3">
    <source>
        <dbReference type="EMBL" id="KAF3454920.1"/>
    </source>
</evidence>
<proteinExistence type="predicted"/>
<evidence type="ECO:0000313" key="4">
    <source>
        <dbReference type="Proteomes" id="UP000796880"/>
    </source>
</evidence>
<dbReference type="Proteomes" id="UP000796880">
    <property type="component" value="Unassembled WGS sequence"/>
</dbReference>
<feature type="region of interest" description="Disordered" evidence="1">
    <location>
        <begin position="266"/>
        <end position="309"/>
    </location>
</feature>
<dbReference type="AlphaFoldDB" id="A0A8K0HNL8"/>
<feature type="compositionally biased region" description="Low complexity" evidence="1">
    <location>
        <begin position="289"/>
        <end position="307"/>
    </location>
</feature>